<feature type="active site" description="Proton acceptor" evidence="4">
    <location>
        <position position="91"/>
    </location>
</feature>
<keyword evidence="3 4" id="KW-0460">Magnesium</keyword>
<keyword evidence="2 4" id="KW-0479">Metal-binding</keyword>
<dbReference type="EC" id="2.5.1.89" evidence="4"/>
<dbReference type="PANTHER" id="PTHR10291">
    <property type="entry name" value="DEHYDRODOLICHYL DIPHOSPHATE SYNTHASE FAMILY MEMBER"/>
    <property type="match status" value="1"/>
</dbReference>
<dbReference type="NCBIfam" id="TIGR00055">
    <property type="entry name" value="uppS"/>
    <property type="match status" value="1"/>
</dbReference>
<dbReference type="InterPro" id="IPR001441">
    <property type="entry name" value="UPP_synth-like"/>
</dbReference>
<dbReference type="GO" id="GO:0045547">
    <property type="term" value="F:ditrans,polycis-polyprenyl diphosphate synthase [(2E,6E)-farnesyl diphosphate specific] activity"/>
    <property type="evidence" value="ECO:0007669"/>
    <property type="project" value="TreeGrafter"/>
</dbReference>
<feature type="binding site" evidence="4">
    <location>
        <position position="43"/>
    </location>
    <ligand>
        <name>Mg(2+)</name>
        <dbReference type="ChEBI" id="CHEBI:18420"/>
    </ligand>
</feature>
<dbReference type="AlphaFoldDB" id="A0A497EQZ9"/>
<evidence type="ECO:0000313" key="5">
    <source>
        <dbReference type="EMBL" id="RLE49609.1"/>
    </source>
</evidence>
<name>A0A497EQZ9_9CREN</name>
<feature type="binding site" evidence="4">
    <location>
        <position position="213"/>
    </location>
    <ligand>
        <name>substrate</name>
    </ligand>
</feature>
<dbReference type="GO" id="GO:0000287">
    <property type="term" value="F:magnesium ion binding"/>
    <property type="evidence" value="ECO:0007669"/>
    <property type="project" value="UniProtKB-UniRule"/>
</dbReference>
<dbReference type="GO" id="GO:0016094">
    <property type="term" value="P:polyprenol biosynthetic process"/>
    <property type="evidence" value="ECO:0007669"/>
    <property type="project" value="TreeGrafter"/>
</dbReference>
<comment type="catalytic activity">
    <reaction evidence="4">
        <text>geranylgeranyl diphosphate + 7 isopentenyl diphosphate = tri-trans,hepta-cis-undecaprenyl diphosphate + 7 diphosphate</text>
        <dbReference type="Rhea" id="RHEA:27622"/>
        <dbReference type="ChEBI" id="CHEBI:33019"/>
        <dbReference type="ChEBI" id="CHEBI:57533"/>
        <dbReference type="ChEBI" id="CHEBI:60388"/>
        <dbReference type="ChEBI" id="CHEBI:128769"/>
        <dbReference type="EC" id="2.5.1.89"/>
    </reaction>
</comment>
<dbReference type="SUPFAM" id="SSF64005">
    <property type="entry name" value="Undecaprenyl diphosphate synthase"/>
    <property type="match status" value="1"/>
</dbReference>
<keyword evidence="1 4" id="KW-0808">Transferase</keyword>
<sequence length="264" mass="30810">MISSLYKALTRRIFKLAYKVYEKKLWNEIKGGPIPAHVGLILDGNRRWARKIGLNHALGHEAGFEKLKEVLRWCWELGVKTVTIYAFSTENFRRSKDEVEHLMKLAERGFKEVLANEDIHKNKVQVRAIGRVDLLPDFVKKAIEEAEAATKSYDRHRLNVAIAYGGRAEIVDAAKRIAYEVQEGKLKPDEIDEEVFEQRLYTSGDPDPDLIIRTSGEERLSGFLLWQSAYSELCFLDVYWPDIRKIDLWRAIRTYQRRQRRFGL</sequence>
<accession>A0A497EQZ9</accession>
<comment type="function">
    <text evidence="4">Catalyzes the sequential condensation of isopentenyl diphosphate (IPP) with geranylgeranyl diphosphate (GGPP) to yield (2Z,6Z,10Z,14Z,18Z,22Z,26Z,30E,34E,38E)-undecaprenyl diphosphate (tritrans,heptacis-UPP). It is probably the precursor of glycosyl carrier lipids.</text>
</comment>
<feature type="binding site" evidence="4">
    <location>
        <position position="60"/>
    </location>
    <ligand>
        <name>substrate</name>
    </ligand>
</feature>
<dbReference type="CDD" id="cd00475">
    <property type="entry name" value="Cis_IPPS"/>
    <property type="match status" value="1"/>
</dbReference>
<feature type="binding site" evidence="4">
    <location>
        <begin position="219"/>
        <end position="221"/>
    </location>
    <ligand>
        <name>substrate</name>
    </ligand>
</feature>
<feature type="binding site" evidence="4">
    <location>
        <position position="94"/>
    </location>
    <ligand>
        <name>substrate</name>
    </ligand>
</feature>
<proteinExistence type="inferred from homology"/>
<dbReference type="Proteomes" id="UP000278475">
    <property type="component" value="Unassembled WGS sequence"/>
</dbReference>
<feature type="active site" evidence="4">
    <location>
        <position position="43"/>
    </location>
</feature>
<feature type="binding site" evidence="4">
    <location>
        <position position="232"/>
    </location>
    <ligand>
        <name>Mg(2+)</name>
        <dbReference type="ChEBI" id="CHEBI:18420"/>
    </ligand>
</feature>
<comment type="subunit">
    <text evidence="4">Homodimer.</text>
</comment>
<evidence type="ECO:0000256" key="1">
    <source>
        <dbReference type="ARBA" id="ARBA00022679"/>
    </source>
</evidence>
<evidence type="ECO:0000256" key="2">
    <source>
        <dbReference type="ARBA" id="ARBA00022723"/>
    </source>
</evidence>
<dbReference type="PROSITE" id="PS01066">
    <property type="entry name" value="UPP_SYNTHASE"/>
    <property type="match status" value="1"/>
</dbReference>
<dbReference type="EMBL" id="QMQV01000029">
    <property type="protein sequence ID" value="RLE49609.1"/>
    <property type="molecule type" value="Genomic_DNA"/>
</dbReference>
<evidence type="ECO:0000313" key="6">
    <source>
        <dbReference type="Proteomes" id="UP000278475"/>
    </source>
</evidence>
<feature type="binding site" evidence="4">
    <location>
        <position position="48"/>
    </location>
    <ligand>
        <name>substrate</name>
    </ligand>
</feature>
<dbReference type="Pfam" id="PF01255">
    <property type="entry name" value="Prenyltransf"/>
    <property type="match status" value="1"/>
</dbReference>
<organism evidence="5 6">
    <name type="scientific">Thermoproteota archaeon</name>
    <dbReference type="NCBI Taxonomy" id="2056631"/>
    <lineage>
        <taxon>Archaea</taxon>
        <taxon>Thermoproteota</taxon>
    </lineage>
</organism>
<feature type="binding site" evidence="4">
    <location>
        <position position="92"/>
    </location>
    <ligand>
        <name>substrate</name>
    </ligand>
</feature>
<dbReference type="InterPro" id="IPR036424">
    <property type="entry name" value="UPP_synth-like_sf"/>
</dbReference>
<feature type="binding site" evidence="4">
    <location>
        <begin position="88"/>
        <end position="90"/>
    </location>
    <ligand>
        <name>substrate</name>
    </ligand>
</feature>
<dbReference type="Gene3D" id="3.40.1180.10">
    <property type="entry name" value="Decaprenyl diphosphate synthase-like"/>
    <property type="match status" value="1"/>
</dbReference>
<dbReference type="FunFam" id="3.40.1180.10:FF:000003">
    <property type="entry name" value="Isoprenyl transferase 2"/>
    <property type="match status" value="1"/>
</dbReference>
<dbReference type="HAMAP" id="MF_01139">
    <property type="entry name" value="ISPT"/>
    <property type="match status" value="1"/>
</dbReference>
<gene>
    <name evidence="4 5" type="primary">uppS</name>
    <name evidence="5" type="ORF">DRJ31_04350</name>
</gene>
<protein>
    <recommendedName>
        <fullName evidence="4">Tritrans,polycis-undecaprenyl-diphosphate synthase (geranylgeranyl-diphosphate specific)</fullName>
        <ecNumber evidence="4">2.5.1.89</ecNumber>
    </recommendedName>
    <alternativeName>
        <fullName evidence="4">Undecaprenyl diphosphate synthase</fullName>
        <shortName evidence="4">UDS</shortName>
    </alternativeName>
    <alternativeName>
        <fullName evidence="4">Undecaprenyl pyrophosphate synthase</fullName>
        <shortName evidence="4">UPP synthase</shortName>
    </alternativeName>
</protein>
<comment type="caution">
    <text evidence="4">Lacks conserved residue(s) required for the propagation of feature annotation.</text>
</comment>
<dbReference type="InterPro" id="IPR018520">
    <property type="entry name" value="UPP_synth-like_CS"/>
</dbReference>
<dbReference type="PANTHER" id="PTHR10291:SF43">
    <property type="entry name" value="DEHYDRODOLICHYL DIPHOSPHATE SYNTHASE COMPLEX SUBUNIT DHDDS"/>
    <property type="match status" value="1"/>
</dbReference>
<evidence type="ECO:0000256" key="3">
    <source>
        <dbReference type="ARBA" id="ARBA00022842"/>
    </source>
</evidence>
<comment type="caution">
    <text evidence="5">The sequence shown here is derived from an EMBL/GenBank/DDBJ whole genome shotgun (WGS) entry which is preliminary data.</text>
</comment>
<evidence type="ECO:0000256" key="4">
    <source>
        <dbReference type="HAMAP-Rule" id="MF_01139"/>
    </source>
</evidence>
<feature type="binding site" evidence="4">
    <location>
        <begin position="44"/>
        <end position="47"/>
    </location>
    <ligand>
        <name>substrate</name>
    </ligand>
</feature>
<comment type="similarity">
    <text evidence="4">Belongs to the UPP synthase family.</text>
</comment>
<comment type="cofactor">
    <cofactor evidence="4">
        <name>Mg(2+)</name>
        <dbReference type="ChEBI" id="CHEBI:18420"/>
    </cofactor>
    <text evidence="4">Binds 2 magnesium ions per subunit.</text>
</comment>
<reference evidence="5 6" key="1">
    <citation type="submission" date="2018-06" db="EMBL/GenBank/DDBJ databases">
        <title>Extensive metabolic versatility and redundancy in microbially diverse, dynamic hydrothermal sediments.</title>
        <authorList>
            <person name="Dombrowski N."/>
            <person name="Teske A."/>
            <person name="Baker B.J."/>
        </authorList>
    </citation>
    <scope>NUCLEOTIDE SEQUENCE [LARGE SCALE GENOMIC DNA]</scope>
    <source>
        <strain evidence="5">B66_G16</strain>
    </source>
</reference>